<dbReference type="AlphaFoldDB" id="A0A061H9G0"/>
<evidence type="ECO:0000313" key="3">
    <source>
        <dbReference type="EMBL" id="EPQ28665.1"/>
    </source>
</evidence>
<evidence type="ECO:0000259" key="2">
    <source>
        <dbReference type="PROSITE" id="PS50969"/>
    </source>
</evidence>
<dbReference type="eggNOG" id="KOG1605">
    <property type="taxonomic scope" value="Eukaryota"/>
</dbReference>
<dbReference type="GO" id="GO:0090364">
    <property type="term" value="P:regulation of proteasome assembly"/>
    <property type="evidence" value="ECO:0007669"/>
    <property type="project" value="InterPro"/>
</dbReference>
<evidence type="ECO:0000256" key="1">
    <source>
        <dbReference type="SAM" id="MobiDB-lite"/>
    </source>
</evidence>
<dbReference type="PROSITE" id="PS50969">
    <property type="entry name" value="FCP1"/>
    <property type="match status" value="1"/>
</dbReference>
<dbReference type="InterPro" id="IPR004274">
    <property type="entry name" value="FCP1_dom"/>
</dbReference>
<feature type="compositionally biased region" description="Low complexity" evidence="1">
    <location>
        <begin position="108"/>
        <end position="123"/>
    </location>
</feature>
<proteinExistence type="predicted"/>
<gene>
    <name evidence="3" type="ORF">PFL1_03968</name>
</gene>
<dbReference type="GO" id="GO:0005634">
    <property type="term" value="C:nucleus"/>
    <property type="evidence" value="ECO:0007669"/>
    <property type="project" value="TreeGrafter"/>
</dbReference>
<dbReference type="OrthoDB" id="1711508at2759"/>
<dbReference type="KEGG" id="pfp:PFL1_03968"/>
<feature type="region of interest" description="Disordered" evidence="1">
    <location>
        <begin position="1"/>
        <end position="31"/>
    </location>
</feature>
<dbReference type="GeneID" id="19318075"/>
<sequence>MDTADPAPEPALAVIEGGGSGPAGAASSSQPDDSLAYVSFAVKYSGSMLSVRLGEDDCVADLKAILYSLTDVPPASQKLLGITRGKPPSDDTLVGSIPFAPSALKPRPQNAPGQPQEPAGPAATDKVQVSFMLLGTPEADRFQDPSGTIKFAEDLEDRLAGDIDYAQQQEAVKTAVPPDQDPKNLRKLEKVIARFSNFSVMNEPRAGKRLLVLDLDYTIADTKRLLDPASPASVAARPGLHDFLAAAYRDYDICVWSQTSWRWLEVKLIELGMIGHDQFNISFVLDRTPMFSITAPGGKKHEVKPLELIWRRWPDLYGPHNTIHVDDLSRNGAINPKNICKIRAYKDAPRFDTELQAVLKLLRQLAHPSITDFRDVDLKAWKHFQGAEKQD</sequence>
<feature type="region of interest" description="Disordered" evidence="1">
    <location>
        <begin position="82"/>
        <end position="123"/>
    </location>
</feature>
<dbReference type="SMART" id="SM00577">
    <property type="entry name" value="CPDc"/>
    <property type="match status" value="1"/>
</dbReference>
<organism evidence="3 4">
    <name type="scientific">Pseudozyma flocculosa PF-1</name>
    <dbReference type="NCBI Taxonomy" id="1277687"/>
    <lineage>
        <taxon>Eukaryota</taxon>
        <taxon>Fungi</taxon>
        <taxon>Dikarya</taxon>
        <taxon>Basidiomycota</taxon>
        <taxon>Ustilaginomycotina</taxon>
        <taxon>Ustilaginomycetes</taxon>
        <taxon>Ustilaginales</taxon>
        <taxon>Ustilaginaceae</taxon>
        <taxon>Pseudozyma</taxon>
    </lineage>
</organism>
<dbReference type="InterPro" id="IPR029071">
    <property type="entry name" value="Ubiquitin-like_domsf"/>
</dbReference>
<dbReference type="SUPFAM" id="SSF56784">
    <property type="entry name" value="HAD-like"/>
    <property type="match status" value="1"/>
</dbReference>
<dbReference type="Gene3D" id="3.40.50.1000">
    <property type="entry name" value="HAD superfamily/HAD-like"/>
    <property type="match status" value="1"/>
</dbReference>
<dbReference type="PANTHER" id="PTHR48493">
    <property type="entry name" value="UBIQUITIN-LIKE DOMAIN-CONTAINING CTD PHOSPHATASE 1"/>
    <property type="match status" value="1"/>
</dbReference>
<dbReference type="EMBL" id="KE361634">
    <property type="protein sequence ID" value="EPQ28665.1"/>
    <property type="molecule type" value="Genomic_DNA"/>
</dbReference>
<reference evidence="3 4" key="1">
    <citation type="journal article" date="2013" name="Plant Cell">
        <title>The transition from a phytopathogenic smut ancestor to an anamorphic biocontrol agent deciphered by comparative whole-genome analysis.</title>
        <authorList>
            <person name="Lefebvre F."/>
            <person name="Joly D.L."/>
            <person name="Labbe C."/>
            <person name="Teichmann B."/>
            <person name="Linning R."/>
            <person name="Belzile F."/>
            <person name="Bakkeren G."/>
            <person name="Belanger R.R."/>
        </authorList>
    </citation>
    <scope>NUCLEOTIDE SEQUENCE [LARGE SCALE GENOMIC DNA]</scope>
    <source>
        <strain evidence="3 4">PF-1</strain>
    </source>
</reference>
<protein>
    <recommendedName>
        <fullName evidence="2">FCP1 homology domain-containing protein</fullName>
    </recommendedName>
</protein>
<dbReference type="InterPro" id="IPR051658">
    <property type="entry name" value="UBLCP1"/>
</dbReference>
<dbReference type="SUPFAM" id="SSF54236">
    <property type="entry name" value="Ubiquitin-like"/>
    <property type="match status" value="1"/>
</dbReference>
<dbReference type="InterPro" id="IPR036412">
    <property type="entry name" value="HAD-like_sf"/>
</dbReference>
<dbReference type="Pfam" id="PF03031">
    <property type="entry name" value="NIF"/>
    <property type="match status" value="1"/>
</dbReference>
<feature type="domain" description="FCP1 homology" evidence="2">
    <location>
        <begin position="204"/>
        <end position="365"/>
    </location>
</feature>
<dbReference type="PANTHER" id="PTHR48493:SF1">
    <property type="entry name" value="UBIQUITIN-LIKE DOMAIN-CONTAINING CTD PHOSPHATASE 1"/>
    <property type="match status" value="1"/>
</dbReference>
<dbReference type="Proteomes" id="UP000053664">
    <property type="component" value="Unassembled WGS sequence"/>
</dbReference>
<evidence type="ECO:0000313" key="4">
    <source>
        <dbReference type="Proteomes" id="UP000053664"/>
    </source>
</evidence>
<name>A0A061H9G0_9BASI</name>
<dbReference type="GO" id="GO:0004722">
    <property type="term" value="F:protein serine/threonine phosphatase activity"/>
    <property type="evidence" value="ECO:0007669"/>
    <property type="project" value="TreeGrafter"/>
</dbReference>
<dbReference type="HOGENOM" id="CLU_046931_1_0_1"/>
<dbReference type="Gene3D" id="3.10.20.90">
    <property type="entry name" value="Phosphatidylinositol 3-kinase Catalytic Subunit, Chain A, domain 1"/>
    <property type="match status" value="1"/>
</dbReference>
<dbReference type="RefSeq" id="XP_007879682.1">
    <property type="nucleotide sequence ID" value="XM_007881491.1"/>
</dbReference>
<dbReference type="InterPro" id="IPR023214">
    <property type="entry name" value="HAD_sf"/>
</dbReference>
<accession>A0A061H9G0</accession>